<evidence type="ECO:0000313" key="2">
    <source>
        <dbReference type="Proteomes" id="UP000479000"/>
    </source>
</evidence>
<keyword evidence="2" id="KW-1185">Reference proteome</keyword>
<dbReference type="EMBL" id="CADCXU010013532">
    <property type="protein sequence ID" value="CAB0003588.1"/>
    <property type="molecule type" value="Genomic_DNA"/>
</dbReference>
<organism evidence="1 2">
    <name type="scientific">Nesidiocoris tenuis</name>
    <dbReference type="NCBI Taxonomy" id="355587"/>
    <lineage>
        <taxon>Eukaryota</taxon>
        <taxon>Metazoa</taxon>
        <taxon>Ecdysozoa</taxon>
        <taxon>Arthropoda</taxon>
        <taxon>Hexapoda</taxon>
        <taxon>Insecta</taxon>
        <taxon>Pterygota</taxon>
        <taxon>Neoptera</taxon>
        <taxon>Paraneoptera</taxon>
        <taxon>Hemiptera</taxon>
        <taxon>Heteroptera</taxon>
        <taxon>Panheteroptera</taxon>
        <taxon>Cimicomorpha</taxon>
        <taxon>Miridae</taxon>
        <taxon>Dicyphina</taxon>
        <taxon>Nesidiocoris</taxon>
    </lineage>
</organism>
<sequence>MNTQESVWHPVPLPVCQEPCKAVIGISPAPKKTQDDERLEKLSKKLLHKRQNFENSAVEEAVTFQALWLEIVDILRAQNADLDNYVKQSTYAWNKFIKRLHCAEATANIAIDKLRSRILNTAVLKEMIKIETYKAAKSLTALKEAGNEIKQASNLTEWLRFVLEVYAAGTYFAPPAESVPMVILKAADLPGPPRSYSQPNGCTTKTPSIFITTQQIPGISLRV</sequence>
<gene>
    <name evidence="1" type="ORF">NTEN_LOCUS9105</name>
</gene>
<proteinExistence type="predicted"/>
<dbReference type="Proteomes" id="UP000479000">
    <property type="component" value="Unassembled WGS sequence"/>
</dbReference>
<name>A0A6H5GKK9_9HEMI</name>
<accession>A0A6H5GKK9</accession>
<protein>
    <submittedName>
        <fullName evidence="1">Uncharacterized protein</fullName>
    </submittedName>
</protein>
<dbReference type="AlphaFoldDB" id="A0A6H5GKK9"/>
<reference evidence="1 2" key="1">
    <citation type="submission" date="2020-02" db="EMBL/GenBank/DDBJ databases">
        <authorList>
            <person name="Ferguson B K."/>
        </authorList>
    </citation>
    <scope>NUCLEOTIDE SEQUENCE [LARGE SCALE GENOMIC DNA]</scope>
</reference>
<evidence type="ECO:0000313" key="1">
    <source>
        <dbReference type="EMBL" id="CAB0003588.1"/>
    </source>
</evidence>